<dbReference type="AlphaFoldDB" id="A0A285QX86"/>
<name>A0A285QX86_9SPHN</name>
<organism evidence="2 3">
    <name type="scientific">Sphingomonas guangdongensis</name>
    <dbReference type="NCBI Taxonomy" id="1141890"/>
    <lineage>
        <taxon>Bacteria</taxon>
        <taxon>Pseudomonadati</taxon>
        <taxon>Pseudomonadota</taxon>
        <taxon>Alphaproteobacteria</taxon>
        <taxon>Sphingomonadales</taxon>
        <taxon>Sphingomonadaceae</taxon>
        <taxon>Sphingomonas</taxon>
    </lineage>
</organism>
<evidence type="ECO:0000313" key="2">
    <source>
        <dbReference type="EMBL" id="SOB86585.1"/>
    </source>
</evidence>
<reference evidence="2 3" key="1">
    <citation type="submission" date="2017-07" db="EMBL/GenBank/DDBJ databases">
        <authorList>
            <person name="Sun Z.S."/>
            <person name="Albrecht U."/>
            <person name="Echele G."/>
            <person name="Lee C.C."/>
        </authorList>
    </citation>
    <scope>NUCLEOTIDE SEQUENCE [LARGE SCALE GENOMIC DNA]</scope>
    <source>
        <strain evidence="2 3">CGMCC 1.12672</strain>
    </source>
</reference>
<dbReference type="PROSITE" id="PS51257">
    <property type="entry name" value="PROKAR_LIPOPROTEIN"/>
    <property type="match status" value="1"/>
</dbReference>
<proteinExistence type="predicted"/>
<sequence length="305" mass="31191">MRPSLTLVPILGLLAGCGTAATPVPQPSTTASIQEEASGGVGYAACRARADGDPSLLQRCADEAVTRLTTGDRAAATYRAALRALGDDALDRGVFGDGAAARVAVADAAVALSQARAAWLAGGAAPRGAGDPSRLGNAARQAWSESRAATCSITRVSNCAARYDALLAAFQPAEERTDVTEPVPASGLPLPTCAEVRQSALVGGALGDAFYQRYPKELADPARVDGVALNGAALANVVGYLACVATLTDYDPVVAENSLALFESPVHGRAAFARLTALAEEPGAEASGRETFLKQLRAMTKAPRE</sequence>
<evidence type="ECO:0000256" key="1">
    <source>
        <dbReference type="SAM" id="SignalP"/>
    </source>
</evidence>
<feature type="chain" id="PRO_5012153997" evidence="1">
    <location>
        <begin position="21"/>
        <end position="305"/>
    </location>
</feature>
<accession>A0A285QX86</accession>
<keyword evidence="3" id="KW-1185">Reference proteome</keyword>
<dbReference type="RefSeq" id="WP_097063591.1">
    <property type="nucleotide sequence ID" value="NZ_OBMI01000002.1"/>
</dbReference>
<dbReference type="EMBL" id="OBMI01000002">
    <property type="protein sequence ID" value="SOB86585.1"/>
    <property type="molecule type" value="Genomic_DNA"/>
</dbReference>
<dbReference type="Proteomes" id="UP000219494">
    <property type="component" value="Unassembled WGS sequence"/>
</dbReference>
<gene>
    <name evidence="2" type="ORF">SAMN06297144_1691</name>
</gene>
<keyword evidence="1" id="KW-0732">Signal</keyword>
<protein>
    <submittedName>
        <fullName evidence="2">Uncharacterized protein</fullName>
    </submittedName>
</protein>
<evidence type="ECO:0000313" key="3">
    <source>
        <dbReference type="Proteomes" id="UP000219494"/>
    </source>
</evidence>
<feature type="signal peptide" evidence="1">
    <location>
        <begin position="1"/>
        <end position="20"/>
    </location>
</feature>
<dbReference type="OrthoDB" id="7571492at2"/>